<reference evidence="4" key="1">
    <citation type="submission" date="2020-11" db="EMBL/GenBank/DDBJ databases">
        <authorList>
            <person name="Koelle M."/>
            <person name="Horta M.A.C."/>
            <person name="Nowrousian M."/>
            <person name="Ohm R.A."/>
            <person name="Benz P."/>
            <person name="Pilgard A."/>
        </authorList>
    </citation>
    <scope>NUCLEOTIDE SEQUENCE</scope>
    <source>
        <strain evidence="4">FPRL280</strain>
    </source>
</reference>
<evidence type="ECO:0000256" key="2">
    <source>
        <dbReference type="SAM" id="SignalP"/>
    </source>
</evidence>
<dbReference type="PROSITE" id="PS51762">
    <property type="entry name" value="GH16_2"/>
    <property type="match status" value="1"/>
</dbReference>
<feature type="domain" description="GH16" evidence="3">
    <location>
        <begin position="5"/>
        <end position="277"/>
    </location>
</feature>
<evidence type="ECO:0000313" key="5">
    <source>
        <dbReference type="Proteomes" id="UP000639403"/>
    </source>
</evidence>
<dbReference type="SUPFAM" id="SSF49899">
    <property type="entry name" value="Concanavalin A-like lectins/glucanases"/>
    <property type="match status" value="1"/>
</dbReference>
<dbReference type="GO" id="GO:0004553">
    <property type="term" value="F:hydrolase activity, hydrolyzing O-glycosyl compounds"/>
    <property type="evidence" value="ECO:0007669"/>
    <property type="project" value="InterPro"/>
</dbReference>
<accession>A0A8H7NVW7</accession>
<protein>
    <recommendedName>
        <fullName evidence="3">GH16 domain-containing protein</fullName>
    </recommendedName>
</protein>
<dbReference type="PANTHER" id="PTHR10963">
    <property type="entry name" value="GLYCOSYL HYDROLASE-RELATED"/>
    <property type="match status" value="1"/>
</dbReference>
<dbReference type="PANTHER" id="PTHR10963:SF24">
    <property type="entry name" value="GLYCOSIDASE C21B10.07-RELATED"/>
    <property type="match status" value="1"/>
</dbReference>
<dbReference type="Gene3D" id="2.60.120.200">
    <property type="match status" value="1"/>
</dbReference>
<name>A0A8H7NVW7_9APHY</name>
<feature type="region of interest" description="Disordered" evidence="1">
    <location>
        <begin position="333"/>
        <end position="354"/>
    </location>
</feature>
<dbReference type="CDD" id="cd02181">
    <property type="entry name" value="GH16_fungal_Lam16A_glucanase"/>
    <property type="match status" value="1"/>
</dbReference>
<dbReference type="AlphaFoldDB" id="A0A8H7NVW7"/>
<dbReference type="Proteomes" id="UP000639403">
    <property type="component" value="Unassembled WGS sequence"/>
</dbReference>
<evidence type="ECO:0000256" key="1">
    <source>
        <dbReference type="SAM" id="MobiDB-lite"/>
    </source>
</evidence>
<sequence>MKAALLAAALFSPSVLASYSLVKTYSGSSFFDGWTFYGNYDNTTDGDVTYVNQSLATSDKLAYVDSSGQAIVKVDNSSFVVYNDKRNSVRITTQDYFPLGSVILFDATHLPYGCSVWPGFWTKAAQWPEGGEIDIVEGVNGMTSNQMALHSTGGCSATSSANASGTIGPTNCSAAAGCTYTETKADSYGAGFASAGGGLWATLFDSTGISIWFWGRADIPSSISSAGSSLSVADWGTPSANYPASSCDIAEFFQPQQIVIDITLCGDWAGLTSIYPETCPIVGASTANASSCYLQNVINNGNQTALSEAYFAMNSIKVYNANGTLVSASGASSSVSPTSTAAQGSKTTSGAGAGSRGALSVFAAGVGALAAWTLL</sequence>
<dbReference type="FunFam" id="2.60.120.200:FF:000179">
    <property type="entry name" value="Unplaced genomic scaffold supercont1.19, whole genome shotgun sequence"/>
    <property type="match status" value="1"/>
</dbReference>
<dbReference type="EMBL" id="JADOXO010000335">
    <property type="protein sequence ID" value="KAF9806334.1"/>
    <property type="molecule type" value="Genomic_DNA"/>
</dbReference>
<feature type="chain" id="PRO_5034172883" description="GH16 domain-containing protein" evidence="2">
    <location>
        <begin position="18"/>
        <end position="375"/>
    </location>
</feature>
<dbReference type="GO" id="GO:0009251">
    <property type="term" value="P:glucan catabolic process"/>
    <property type="evidence" value="ECO:0007669"/>
    <property type="project" value="TreeGrafter"/>
</dbReference>
<proteinExistence type="predicted"/>
<evidence type="ECO:0000313" key="4">
    <source>
        <dbReference type="EMBL" id="KAF9806334.1"/>
    </source>
</evidence>
<gene>
    <name evidence="4" type="ORF">IEO21_08714</name>
</gene>
<dbReference type="InterPro" id="IPR013320">
    <property type="entry name" value="ConA-like_dom_sf"/>
</dbReference>
<dbReference type="InterPro" id="IPR050546">
    <property type="entry name" value="Glycosyl_Hydrlase_16"/>
</dbReference>
<reference evidence="4" key="2">
    <citation type="journal article" name="Front. Microbiol.">
        <title>Degradative Capacity of Two Strains of Rhodonia placenta: From Phenotype to Genotype.</title>
        <authorList>
            <person name="Kolle M."/>
            <person name="Horta M.A.C."/>
            <person name="Nowrousian M."/>
            <person name="Ohm R.A."/>
            <person name="Benz J.P."/>
            <person name="Pilgard A."/>
        </authorList>
    </citation>
    <scope>NUCLEOTIDE SEQUENCE</scope>
    <source>
        <strain evidence="4">FPRL280</strain>
    </source>
</reference>
<keyword evidence="2" id="KW-0732">Signal</keyword>
<organism evidence="4 5">
    <name type="scientific">Rhodonia placenta</name>
    <dbReference type="NCBI Taxonomy" id="104341"/>
    <lineage>
        <taxon>Eukaryota</taxon>
        <taxon>Fungi</taxon>
        <taxon>Dikarya</taxon>
        <taxon>Basidiomycota</taxon>
        <taxon>Agaricomycotina</taxon>
        <taxon>Agaricomycetes</taxon>
        <taxon>Polyporales</taxon>
        <taxon>Adustoporiaceae</taxon>
        <taxon>Rhodonia</taxon>
    </lineage>
</organism>
<feature type="signal peptide" evidence="2">
    <location>
        <begin position="1"/>
        <end position="17"/>
    </location>
</feature>
<evidence type="ECO:0000259" key="3">
    <source>
        <dbReference type="PROSITE" id="PS51762"/>
    </source>
</evidence>
<dbReference type="Pfam" id="PF26113">
    <property type="entry name" value="GH16_XgeA"/>
    <property type="match status" value="1"/>
</dbReference>
<comment type="caution">
    <text evidence="4">The sequence shown here is derived from an EMBL/GenBank/DDBJ whole genome shotgun (WGS) entry which is preliminary data.</text>
</comment>
<dbReference type="InterPro" id="IPR000757">
    <property type="entry name" value="Beta-glucanase-like"/>
</dbReference>